<dbReference type="EMBL" id="AP028457">
    <property type="protein sequence ID" value="BEK83803.1"/>
    <property type="molecule type" value="Genomic_DNA"/>
</dbReference>
<dbReference type="Proteomes" id="UP001357973">
    <property type="component" value="Chromosome"/>
</dbReference>
<organism evidence="2 3">
    <name type="scientific">Bifidobacterium adolescentis</name>
    <dbReference type="NCBI Taxonomy" id="1680"/>
    <lineage>
        <taxon>Bacteria</taxon>
        <taxon>Bacillati</taxon>
        <taxon>Actinomycetota</taxon>
        <taxon>Actinomycetes</taxon>
        <taxon>Bifidobacteriales</taxon>
        <taxon>Bifidobacteriaceae</taxon>
        <taxon>Bifidobacterium</taxon>
    </lineage>
</organism>
<keyword evidence="3" id="KW-1185">Reference proteome</keyword>
<name>A0ABM8IRT5_BIFAD</name>
<keyword evidence="1" id="KW-0472">Membrane</keyword>
<evidence type="ECO:0000256" key="1">
    <source>
        <dbReference type="SAM" id="Phobius"/>
    </source>
</evidence>
<gene>
    <name evidence="2" type="ORF">B19861_17450</name>
</gene>
<sequence>MHTAISWSICPLMVVLPASLSAFGAISLAEAAEGKAAMPMVNIPAAAAAAIRFLMVVPLLRTFAFDL</sequence>
<keyword evidence="1" id="KW-0812">Transmembrane</keyword>
<accession>A0ABM8IRT5</accession>
<proteinExistence type="predicted"/>
<reference evidence="2 3" key="1">
    <citation type="submission" date="2023-06" db="EMBL/GenBank/DDBJ databases">
        <title>Complete Genome Sequences of Bifidobacterium faecale strain JCM19861T was isolated from human faeces by Jung-Hye Choi et al. (2014).</title>
        <authorList>
            <person name="Okuhama S."/>
            <person name="Takahashi H."/>
            <person name="Imaizumi K."/>
            <person name="Nakayama S."/>
            <person name="Ogata Y."/>
            <person name="Suda W."/>
        </authorList>
    </citation>
    <scope>NUCLEOTIDE SEQUENCE [LARGE SCALE GENOMIC DNA]</scope>
    <source>
        <strain evidence="2 3">JCM 19861</strain>
    </source>
</reference>
<protein>
    <submittedName>
        <fullName evidence="2">Uncharacterized protein</fullName>
    </submittedName>
</protein>
<evidence type="ECO:0000313" key="2">
    <source>
        <dbReference type="EMBL" id="BEK83803.1"/>
    </source>
</evidence>
<evidence type="ECO:0000313" key="3">
    <source>
        <dbReference type="Proteomes" id="UP001357973"/>
    </source>
</evidence>
<feature type="transmembrane region" description="Helical" evidence="1">
    <location>
        <begin position="41"/>
        <end position="60"/>
    </location>
</feature>
<keyword evidence="1" id="KW-1133">Transmembrane helix</keyword>